<evidence type="ECO:0000256" key="1">
    <source>
        <dbReference type="SAM" id="SignalP"/>
    </source>
</evidence>
<reference evidence="2 3" key="1">
    <citation type="submission" date="2019-03" db="EMBL/GenBank/DDBJ databases">
        <title>Genomic Encyclopedia of Type Strains, Phase III (KMG-III): the genomes of soil and plant-associated and newly described type strains.</title>
        <authorList>
            <person name="Whitman W."/>
        </authorList>
    </citation>
    <scope>NUCLEOTIDE SEQUENCE [LARGE SCALE GENOMIC DNA]</scope>
    <source>
        <strain evidence="2 3">CECT 8283</strain>
    </source>
</reference>
<keyword evidence="3" id="KW-1185">Reference proteome</keyword>
<dbReference type="AlphaFoldDB" id="A0A4R6THT7"/>
<feature type="signal peptide" evidence="1">
    <location>
        <begin position="1"/>
        <end position="20"/>
    </location>
</feature>
<dbReference type="Proteomes" id="UP000295390">
    <property type="component" value="Unassembled WGS sequence"/>
</dbReference>
<protein>
    <submittedName>
        <fullName evidence="2">Uncharacterized protein</fullName>
    </submittedName>
</protein>
<gene>
    <name evidence="2" type="ORF">DFQ07_0241</name>
</gene>
<feature type="chain" id="PRO_5020734151" evidence="1">
    <location>
        <begin position="21"/>
        <end position="85"/>
    </location>
</feature>
<sequence length="85" mass="9421">MKKALIIFAISLGVSSHVFSQKTSLTPLNNSADKSFIKSETSNMTWSMLNGSNKMEIGNIQTQIQKDDEKTTIITTINMKQSPVK</sequence>
<evidence type="ECO:0000313" key="2">
    <source>
        <dbReference type="EMBL" id="TDQ29916.1"/>
    </source>
</evidence>
<dbReference type="EMBL" id="SNYH01000001">
    <property type="protein sequence ID" value="TDQ29916.1"/>
    <property type="molecule type" value="Genomic_DNA"/>
</dbReference>
<comment type="caution">
    <text evidence="2">The sequence shown here is derived from an EMBL/GenBank/DDBJ whole genome shotgun (WGS) entry which is preliminary data.</text>
</comment>
<dbReference type="RefSeq" id="WP_133534457.1">
    <property type="nucleotide sequence ID" value="NZ_SNYH01000001.1"/>
</dbReference>
<keyword evidence="1" id="KW-0732">Signal</keyword>
<evidence type="ECO:0000313" key="3">
    <source>
        <dbReference type="Proteomes" id="UP000295390"/>
    </source>
</evidence>
<organism evidence="2 3">
    <name type="scientific">Tenacibaculum caenipelagi</name>
    <dbReference type="NCBI Taxonomy" id="1325435"/>
    <lineage>
        <taxon>Bacteria</taxon>
        <taxon>Pseudomonadati</taxon>
        <taxon>Bacteroidota</taxon>
        <taxon>Flavobacteriia</taxon>
        <taxon>Flavobacteriales</taxon>
        <taxon>Flavobacteriaceae</taxon>
        <taxon>Tenacibaculum</taxon>
    </lineage>
</organism>
<proteinExistence type="predicted"/>
<name>A0A4R6THT7_9FLAO</name>
<accession>A0A4R6THT7</accession>